<dbReference type="GeneID" id="40074574"/>
<sequence length="178" mass="19712">MQTSQALNAYLESQSLKVGKHFPADADGIESLHYFSDNNKLGFAVTTFHGENGSDAFVEYFLTAMSTMAKDSFSAAKLLEVSVSETDHFGILDTDWGKAFIEAYPEVKRIAYSTMKCPDEDLGGRFLNIAAATEEDDFVSVTYVDTDKEVSREQLHGLDDGTAFRTFFVKHSKVFGSN</sequence>
<evidence type="ECO:0000313" key="2">
    <source>
        <dbReference type="Proteomes" id="UP000222831"/>
    </source>
</evidence>
<dbReference type="KEGG" id="vg:40074574"/>
<keyword evidence="2" id="KW-1185">Reference proteome</keyword>
<name>A0A1L7N101_9CAUD</name>
<dbReference type="RefSeq" id="YP_009598872.1">
    <property type="nucleotide sequence ID" value="NC_041911.1"/>
</dbReference>
<dbReference type="Proteomes" id="UP000222831">
    <property type="component" value="Segment"/>
</dbReference>
<evidence type="ECO:0000313" key="1">
    <source>
        <dbReference type="EMBL" id="BAW19153.1"/>
    </source>
</evidence>
<dbReference type="EMBL" id="AP017924">
    <property type="protein sequence ID" value="BAW19153.1"/>
    <property type="molecule type" value="Genomic_DNA"/>
</dbReference>
<reference evidence="1 2" key="1">
    <citation type="submission" date="2016-12" db="EMBL/GenBank/DDBJ databases">
        <title>Characterization of two jumbo phages RP12 and RP31 infecting the phytopathogen Ralstonia solanacearum.</title>
        <authorList>
            <person name="Kawasaki T."/>
            <person name="Yoshikawa G."/>
            <person name="Ogata H."/>
            <person name="Yamada T."/>
        </authorList>
    </citation>
    <scope>NUCLEOTIDE SEQUENCE [LARGE SCALE GENOMIC DNA]</scope>
    <source>
        <strain evidence="1 2">RP12</strain>
    </source>
</reference>
<organism evidence="1 2">
    <name type="scientific">Ralstonia phage RP12</name>
    <dbReference type="NCBI Taxonomy" id="1923889"/>
    <lineage>
        <taxon>Viruses</taxon>
        <taxon>Duplodnaviria</taxon>
        <taxon>Heunggongvirae</taxon>
        <taxon>Uroviricota</taxon>
        <taxon>Caudoviricetes</taxon>
        <taxon>Chimalliviridae</taxon>
        <taxon>Ripduovirus</taxon>
        <taxon>Ripduovirus RP12</taxon>
    </lineage>
</organism>
<proteinExistence type="predicted"/>
<accession>A0A1L7N101</accession>
<protein>
    <submittedName>
        <fullName evidence="1">Uncharacterized protein</fullName>
    </submittedName>
</protein>